<dbReference type="EMBL" id="QUNI01000035">
    <property type="protein sequence ID" value="REG88549.1"/>
    <property type="molecule type" value="Genomic_DNA"/>
</dbReference>
<reference evidence="1 2" key="1">
    <citation type="submission" date="2018-08" db="EMBL/GenBank/DDBJ databases">
        <title>Genomic Encyclopedia of Archaeal and Bacterial Type Strains, Phase II (KMG-II): from individual species to whole genera.</title>
        <authorList>
            <person name="Goeker M."/>
        </authorList>
    </citation>
    <scope>NUCLEOTIDE SEQUENCE [LARGE SCALE GENOMIC DNA]</scope>
    <source>
        <strain evidence="1 2">DSM 100880</strain>
    </source>
</reference>
<evidence type="ECO:0000313" key="2">
    <source>
        <dbReference type="Proteomes" id="UP000257136"/>
    </source>
</evidence>
<comment type="caution">
    <text evidence="1">The sequence shown here is derived from an EMBL/GenBank/DDBJ whole genome shotgun (WGS) entry which is preliminary data.</text>
</comment>
<dbReference type="AlphaFoldDB" id="A0A3E0DY98"/>
<organism evidence="1 2">
    <name type="scientific">Flavobacterium aquicola</name>
    <dbReference type="NCBI Taxonomy" id="1682742"/>
    <lineage>
        <taxon>Bacteria</taxon>
        <taxon>Pseudomonadati</taxon>
        <taxon>Bacteroidota</taxon>
        <taxon>Flavobacteriia</taxon>
        <taxon>Flavobacteriales</taxon>
        <taxon>Flavobacteriaceae</taxon>
        <taxon>Flavobacterium</taxon>
    </lineage>
</organism>
<sequence length="477" mass="57291">MEITFSYIRNRIKEHRKEDLIDNCYRLLDHYRDEFGPIWFIFLLMKWTYLYGGEKYPLKALTTQKFNVILQNITDFNSEHISNYIKIGRLDIAMHIFYSQQFYLQKIVRKEVFSIQLNLYETLSGKYDIGKSFKEKTGLSIFDFLYIMQIIWLYVNSRKHDDSNLNFEDYLEIDFLNVCAELTSNEKISNFLELVVLDPMQSHKKINEYKRNVKVENLQHLETTFFTIYPFQLYNDKVRLVHERVLNHSINYFIYDYLKSNDENFTTEFGNRFEKYIQLGIMESKFSFINENQLKKKLGINSNLIDFYLEDFNVFIECKAIEIQPTPLVNPTDEIIFNSLKESILKAYFKQLLNVSKKINSTKENWGLIITYKELYWSQFNDLFEIGKDKFENSIDSHFLPPENVFILDIFSWNTLLQIIKDKKITLIEILEKARFNNSKPETKKQTFSMHLDEYKSKPVTFKFLEKELKKLEITAK</sequence>
<protein>
    <submittedName>
        <fullName evidence="1">Uncharacterized protein</fullName>
    </submittedName>
</protein>
<proteinExistence type="predicted"/>
<keyword evidence="2" id="KW-1185">Reference proteome</keyword>
<accession>A0A3E0DY98</accession>
<name>A0A3E0DY98_9FLAO</name>
<dbReference type="RefSeq" id="WP_147298285.1">
    <property type="nucleotide sequence ID" value="NZ_QUNI01000035.1"/>
</dbReference>
<dbReference type="OrthoDB" id="1218410at2"/>
<gene>
    <name evidence="1" type="ORF">C8P67_1354</name>
</gene>
<dbReference type="Proteomes" id="UP000257136">
    <property type="component" value="Unassembled WGS sequence"/>
</dbReference>
<evidence type="ECO:0000313" key="1">
    <source>
        <dbReference type="EMBL" id="REG88549.1"/>
    </source>
</evidence>